<keyword evidence="1" id="KW-0472">Membrane</keyword>
<protein>
    <submittedName>
        <fullName evidence="2">Uncharacterized protein</fullName>
    </submittedName>
</protein>
<accession>A0A0V1K0X4</accession>
<keyword evidence="1" id="KW-0812">Transmembrane</keyword>
<evidence type="ECO:0000256" key="1">
    <source>
        <dbReference type="SAM" id="Phobius"/>
    </source>
</evidence>
<organism evidence="2 3">
    <name type="scientific">Trichinella nativa</name>
    <dbReference type="NCBI Taxonomy" id="6335"/>
    <lineage>
        <taxon>Eukaryota</taxon>
        <taxon>Metazoa</taxon>
        <taxon>Ecdysozoa</taxon>
        <taxon>Nematoda</taxon>
        <taxon>Enoplea</taxon>
        <taxon>Dorylaimia</taxon>
        <taxon>Trichinellida</taxon>
        <taxon>Trichinellidae</taxon>
        <taxon>Trichinella</taxon>
    </lineage>
</organism>
<gene>
    <name evidence="2" type="ORF">T02_92</name>
</gene>
<proteinExistence type="predicted"/>
<dbReference type="Proteomes" id="UP000054721">
    <property type="component" value="Unassembled WGS sequence"/>
</dbReference>
<name>A0A0V1K0X4_9BILA</name>
<dbReference type="AlphaFoldDB" id="A0A0V1K0X4"/>
<dbReference type="EMBL" id="JYDW01003673">
    <property type="protein sequence ID" value="KRZ40890.1"/>
    <property type="molecule type" value="Genomic_DNA"/>
</dbReference>
<feature type="transmembrane region" description="Helical" evidence="1">
    <location>
        <begin position="7"/>
        <end position="27"/>
    </location>
</feature>
<sequence length="30" mass="3226">MVLEKPLLHQIIVYCLGVAPSGGVALLEYV</sequence>
<comment type="caution">
    <text evidence="2">The sequence shown here is derived from an EMBL/GenBank/DDBJ whole genome shotgun (WGS) entry which is preliminary data.</text>
</comment>
<reference evidence="2 3" key="1">
    <citation type="submission" date="2015-05" db="EMBL/GenBank/DDBJ databases">
        <title>Evolution of Trichinella species and genotypes.</title>
        <authorList>
            <person name="Korhonen P.K."/>
            <person name="Edoardo P."/>
            <person name="Giuseppe L.R."/>
            <person name="Gasser R.B."/>
        </authorList>
    </citation>
    <scope>NUCLEOTIDE SEQUENCE [LARGE SCALE GENOMIC DNA]</scope>
    <source>
        <strain evidence="2">ISS10</strain>
    </source>
</reference>
<evidence type="ECO:0000313" key="3">
    <source>
        <dbReference type="Proteomes" id="UP000054721"/>
    </source>
</evidence>
<keyword evidence="1" id="KW-1133">Transmembrane helix</keyword>
<evidence type="ECO:0000313" key="2">
    <source>
        <dbReference type="EMBL" id="KRZ40890.1"/>
    </source>
</evidence>
<keyword evidence="3" id="KW-1185">Reference proteome</keyword>